<evidence type="ECO:0000313" key="4">
    <source>
        <dbReference type="EMBL" id="TLU70772.1"/>
    </source>
</evidence>
<gene>
    <name evidence="4" type="ORF">FE263_20645</name>
</gene>
<dbReference type="EMBL" id="VCDI01000011">
    <property type="protein sequence ID" value="TLU70772.1"/>
    <property type="molecule type" value="Genomic_DNA"/>
</dbReference>
<dbReference type="AlphaFoldDB" id="A0A5R9IZS4"/>
<dbReference type="InterPro" id="IPR036629">
    <property type="entry name" value="YjbJ_sf"/>
</dbReference>
<evidence type="ECO:0000256" key="1">
    <source>
        <dbReference type="ARBA" id="ARBA00009129"/>
    </source>
</evidence>
<dbReference type="OrthoDB" id="9796058at2"/>
<accession>A0A5R9IZS4</accession>
<protein>
    <submittedName>
        <fullName evidence="4">CsbD family protein</fullName>
    </submittedName>
</protein>
<dbReference type="InterPro" id="IPR008462">
    <property type="entry name" value="CsbD"/>
</dbReference>
<evidence type="ECO:0000256" key="2">
    <source>
        <dbReference type="SAM" id="MobiDB-lite"/>
    </source>
</evidence>
<feature type="compositionally biased region" description="Basic and acidic residues" evidence="2">
    <location>
        <begin position="25"/>
        <end position="41"/>
    </location>
</feature>
<organism evidence="4 5">
    <name type="scientific">Lichenicoccus roseus</name>
    <dbReference type="NCBI Taxonomy" id="2683649"/>
    <lineage>
        <taxon>Bacteria</taxon>
        <taxon>Pseudomonadati</taxon>
        <taxon>Pseudomonadota</taxon>
        <taxon>Alphaproteobacteria</taxon>
        <taxon>Acetobacterales</taxon>
        <taxon>Acetobacteraceae</taxon>
        <taxon>Lichenicoccus</taxon>
    </lineage>
</organism>
<dbReference type="Gene3D" id="1.10.1470.10">
    <property type="entry name" value="YjbJ"/>
    <property type="match status" value="1"/>
</dbReference>
<dbReference type="Pfam" id="PF05532">
    <property type="entry name" value="CsbD"/>
    <property type="match status" value="1"/>
</dbReference>
<keyword evidence="5" id="KW-1185">Reference proteome</keyword>
<proteinExistence type="inferred from homology"/>
<dbReference type="RefSeq" id="WP_138327933.1">
    <property type="nucleotide sequence ID" value="NZ_VCDI01000011.1"/>
</dbReference>
<reference evidence="4 5" key="1">
    <citation type="submission" date="2019-05" db="EMBL/GenBank/DDBJ databases">
        <authorList>
            <person name="Pankratov T."/>
            <person name="Grouzdev D."/>
        </authorList>
    </citation>
    <scope>NUCLEOTIDE SEQUENCE [LARGE SCALE GENOMIC DNA]</scope>
    <source>
        <strain evidence="4 5">KEBCLARHB70R</strain>
    </source>
</reference>
<evidence type="ECO:0000313" key="5">
    <source>
        <dbReference type="Proteomes" id="UP000305654"/>
    </source>
</evidence>
<dbReference type="Proteomes" id="UP000305654">
    <property type="component" value="Unassembled WGS sequence"/>
</dbReference>
<comment type="similarity">
    <text evidence="1">Belongs to the UPF0337 (CsbD) family.</text>
</comment>
<comment type="caution">
    <text evidence="4">The sequence shown here is derived from an EMBL/GenBank/DDBJ whole genome shotgun (WGS) entry which is preliminary data.</text>
</comment>
<name>A0A5R9IZS4_9PROT</name>
<feature type="region of interest" description="Disordered" evidence="2">
    <location>
        <begin position="1"/>
        <end position="57"/>
    </location>
</feature>
<sequence>MNDDHVKGAGKKITGSLKEAIGKVTGDKKTQAEGTAEKAAGHAESVLGKSKDKDDKS</sequence>
<feature type="domain" description="CsbD-like" evidence="3">
    <location>
        <begin position="4"/>
        <end position="53"/>
    </location>
</feature>
<evidence type="ECO:0000259" key="3">
    <source>
        <dbReference type="Pfam" id="PF05532"/>
    </source>
</evidence>
<dbReference type="SUPFAM" id="SSF69047">
    <property type="entry name" value="Hypothetical protein YjbJ"/>
    <property type="match status" value="1"/>
</dbReference>